<evidence type="ECO:0000313" key="2">
    <source>
        <dbReference type="Proteomes" id="UP001209535"/>
    </source>
</evidence>
<protein>
    <submittedName>
        <fullName evidence="1">Uncharacterized protein</fullName>
    </submittedName>
</protein>
<keyword evidence="2" id="KW-1185">Reference proteome</keyword>
<comment type="caution">
    <text evidence="1">The sequence shown here is derived from an EMBL/GenBank/DDBJ whole genome shotgun (WGS) entry which is preliminary data.</text>
</comment>
<accession>A0ABT2X5R0</accession>
<name>A0ABT2X5R0_9RHOB</name>
<dbReference type="Proteomes" id="UP001209535">
    <property type="component" value="Unassembled WGS sequence"/>
</dbReference>
<reference evidence="1 2" key="1">
    <citation type="submission" date="2022-10" db="EMBL/GenBank/DDBJ databases">
        <title>Defluviimonas sp. nov., isolated from ocean surface sediments.</title>
        <authorList>
            <person name="He W."/>
            <person name="Wang L."/>
            <person name="Zhang D.-F."/>
        </authorList>
    </citation>
    <scope>NUCLEOTIDE SEQUENCE [LARGE SCALE GENOMIC DNA]</scope>
    <source>
        <strain evidence="1 2">WL0024</strain>
    </source>
</reference>
<organism evidence="1 2">
    <name type="scientific">Albidovulum salinarum</name>
    <dbReference type="NCBI Taxonomy" id="2984153"/>
    <lineage>
        <taxon>Bacteria</taxon>
        <taxon>Pseudomonadati</taxon>
        <taxon>Pseudomonadota</taxon>
        <taxon>Alphaproteobacteria</taxon>
        <taxon>Rhodobacterales</taxon>
        <taxon>Paracoccaceae</taxon>
        <taxon>Albidovulum</taxon>
    </lineage>
</organism>
<sequence length="147" mass="16325">MEATMFAMGYATAACQILHQPDPGPETEMELEDRLFRAEAKRMAAMTRKSARERISEAAVALVPASVRKAWAEKALEREFVANCRRLKELSPHLLDDIGVEEVIEEPQASLTEHVATSVNLRVAGVKEKIGQFSSRINEHPVLAQKA</sequence>
<dbReference type="EMBL" id="JAOVQO010000013">
    <property type="protein sequence ID" value="MCU9849248.1"/>
    <property type="molecule type" value="Genomic_DNA"/>
</dbReference>
<gene>
    <name evidence="1" type="ORF">OEZ60_14685</name>
</gene>
<proteinExistence type="predicted"/>
<evidence type="ECO:0000313" key="1">
    <source>
        <dbReference type="EMBL" id="MCU9849248.1"/>
    </source>
</evidence>